<dbReference type="PANTHER" id="PTHR30502">
    <property type="entry name" value="2-KETO-3-DEOXY-L-RHAMNONATE ALDOLASE"/>
    <property type="match status" value="1"/>
</dbReference>
<evidence type="ECO:0000256" key="3">
    <source>
        <dbReference type="ARBA" id="ARBA00023239"/>
    </source>
</evidence>
<dbReference type="InterPro" id="IPR005000">
    <property type="entry name" value="Aldolase/citrate-lyase_domain"/>
</dbReference>
<evidence type="ECO:0000259" key="4">
    <source>
        <dbReference type="Pfam" id="PF03328"/>
    </source>
</evidence>
<keyword evidence="3" id="KW-0456">Lyase</keyword>
<dbReference type="SUPFAM" id="SSF51621">
    <property type="entry name" value="Phosphoenolpyruvate/pyruvate domain"/>
    <property type="match status" value="1"/>
</dbReference>
<name>A0A381VFY3_9ZZZZ</name>
<accession>A0A381VFY3</accession>
<reference evidence="5" key="1">
    <citation type="submission" date="2018-05" db="EMBL/GenBank/DDBJ databases">
        <authorList>
            <person name="Lanie J.A."/>
            <person name="Ng W.-L."/>
            <person name="Kazmierczak K.M."/>
            <person name="Andrzejewski T.M."/>
            <person name="Davidsen T.M."/>
            <person name="Wayne K.J."/>
            <person name="Tettelin H."/>
            <person name="Glass J.I."/>
            <person name="Rusch D."/>
            <person name="Podicherti R."/>
            <person name="Tsui H.-C.T."/>
            <person name="Winkler M.E."/>
        </authorList>
    </citation>
    <scope>NUCLEOTIDE SEQUENCE</scope>
</reference>
<dbReference type="Pfam" id="PF03328">
    <property type="entry name" value="HpcH_HpaI"/>
    <property type="match status" value="1"/>
</dbReference>
<dbReference type="GO" id="GO:0005737">
    <property type="term" value="C:cytoplasm"/>
    <property type="evidence" value="ECO:0007669"/>
    <property type="project" value="TreeGrafter"/>
</dbReference>
<dbReference type="InterPro" id="IPR050251">
    <property type="entry name" value="HpcH-HpaI_aldolase"/>
</dbReference>
<dbReference type="GO" id="GO:0046872">
    <property type="term" value="F:metal ion binding"/>
    <property type="evidence" value="ECO:0007669"/>
    <property type="project" value="UniProtKB-KW"/>
</dbReference>
<dbReference type="AlphaFoldDB" id="A0A381VFY3"/>
<gene>
    <name evidence="5" type="ORF">METZ01_LOCUS91167</name>
</gene>
<evidence type="ECO:0000256" key="2">
    <source>
        <dbReference type="ARBA" id="ARBA00022723"/>
    </source>
</evidence>
<dbReference type="InterPro" id="IPR040442">
    <property type="entry name" value="Pyrv_kinase-like_dom_sf"/>
</dbReference>
<keyword evidence="2" id="KW-0479">Metal-binding</keyword>
<organism evidence="5">
    <name type="scientific">marine metagenome</name>
    <dbReference type="NCBI Taxonomy" id="408172"/>
    <lineage>
        <taxon>unclassified sequences</taxon>
        <taxon>metagenomes</taxon>
        <taxon>ecological metagenomes</taxon>
    </lineage>
</organism>
<dbReference type="GO" id="GO:0016832">
    <property type="term" value="F:aldehyde-lyase activity"/>
    <property type="evidence" value="ECO:0007669"/>
    <property type="project" value="TreeGrafter"/>
</dbReference>
<evidence type="ECO:0000313" key="5">
    <source>
        <dbReference type="EMBL" id="SVA38313.1"/>
    </source>
</evidence>
<dbReference type="EMBL" id="UINC01008518">
    <property type="protein sequence ID" value="SVA38313.1"/>
    <property type="molecule type" value="Genomic_DNA"/>
</dbReference>
<sequence>MRKNKLKQLWEEGKTAINAWLTIPSAWTAETMAHTGFDAITIDMQHGLADYQTTLSMLHAISTTDAVPLARVPWNEPATIMRLLDAGVYGLVCPMVNSREEAEAFVGACRYPPLGFRSYGPIRANVYAGEDYFENANQTVITLAMIETAQALENLEEIVTTPGLDGVYVGTVDLSISMGLAGLGDLNDKKLQNALNIIMTQINKHDCIAGIHASTPESAEKLSELGFRLITPVNDTNLLRGAAINALEETRKWIG</sequence>
<dbReference type="Gene3D" id="3.20.20.60">
    <property type="entry name" value="Phosphoenolpyruvate-binding domains"/>
    <property type="match status" value="1"/>
</dbReference>
<feature type="domain" description="HpcH/HpaI aldolase/citrate lyase" evidence="4">
    <location>
        <begin position="20"/>
        <end position="214"/>
    </location>
</feature>
<dbReference type="InterPro" id="IPR015813">
    <property type="entry name" value="Pyrv/PenolPyrv_kinase-like_dom"/>
</dbReference>
<evidence type="ECO:0000256" key="1">
    <source>
        <dbReference type="ARBA" id="ARBA00005568"/>
    </source>
</evidence>
<comment type="similarity">
    <text evidence="1">Belongs to the HpcH/HpaI aldolase family.</text>
</comment>
<proteinExistence type="inferred from homology"/>
<dbReference type="PANTHER" id="PTHR30502:SF0">
    <property type="entry name" value="PHOSPHOENOLPYRUVATE CARBOXYLASE FAMILY PROTEIN"/>
    <property type="match status" value="1"/>
</dbReference>
<protein>
    <recommendedName>
        <fullName evidence="4">HpcH/HpaI aldolase/citrate lyase domain-containing protein</fullName>
    </recommendedName>
</protein>